<organism evidence="2 3">
    <name type="scientific">Candidatus Methylomirabilis lanthanidiphila</name>
    <dbReference type="NCBI Taxonomy" id="2211376"/>
    <lineage>
        <taxon>Bacteria</taxon>
        <taxon>Candidatus Methylomirabilota</taxon>
        <taxon>Candidatus Methylomirabilia</taxon>
        <taxon>Candidatus Methylomirabilales</taxon>
        <taxon>Candidatus Methylomirabilaceae</taxon>
        <taxon>Candidatus Methylomirabilis</taxon>
    </lineage>
</organism>
<keyword evidence="3" id="KW-1185">Reference proteome</keyword>
<proteinExistence type="predicted"/>
<dbReference type="Proteomes" id="UP000334340">
    <property type="component" value="Unassembled WGS sequence"/>
</dbReference>
<dbReference type="InterPro" id="IPR013321">
    <property type="entry name" value="Arc_rbn_hlx_hlx"/>
</dbReference>
<dbReference type="InterPro" id="IPR053853">
    <property type="entry name" value="FitA-like_RHH"/>
</dbReference>
<name>A0A564ZKX1_9BACT</name>
<dbReference type="InterPro" id="IPR010985">
    <property type="entry name" value="Ribbon_hlx_hlx"/>
</dbReference>
<protein>
    <recommendedName>
        <fullName evidence="1">Antitoxin FitA-like ribbon-helix-helix domain-containing protein</fullName>
    </recommendedName>
</protein>
<dbReference type="Gene3D" id="1.10.1220.10">
    <property type="entry name" value="Met repressor-like"/>
    <property type="match status" value="1"/>
</dbReference>
<dbReference type="AlphaFoldDB" id="A0A564ZKX1"/>
<gene>
    <name evidence="2" type="ORF">MELA_01685</name>
</gene>
<dbReference type="EMBL" id="CABIKM010000026">
    <property type="protein sequence ID" value="VUZ85302.1"/>
    <property type="molecule type" value="Genomic_DNA"/>
</dbReference>
<dbReference type="Pfam" id="PF22513">
    <property type="entry name" value="FitA-like_RHH"/>
    <property type="match status" value="1"/>
</dbReference>
<evidence type="ECO:0000313" key="2">
    <source>
        <dbReference type="EMBL" id="VUZ85302.1"/>
    </source>
</evidence>
<evidence type="ECO:0000259" key="1">
    <source>
        <dbReference type="Pfam" id="PF22513"/>
    </source>
</evidence>
<evidence type="ECO:0000313" key="3">
    <source>
        <dbReference type="Proteomes" id="UP000334340"/>
    </source>
</evidence>
<dbReference type="GO" id="GO:0006355">
    <property type="term" value="P:regulation of DNA-templated transcription"/>
    <property type="evidence" value="ECO:0007669"/>
    <property type="project" value="InterPro"/>
</dbReference>
<reference evidence="2 3" key="1">
    <citation type="submission" date="2019-07" db="EMBL/GenBank/DDBJ databases">
        <authorList>
            <person name="Cremers G."/>
        </authorList>
    </citation>
    <scope>NUCLEOTIDE SEQUENCE [LARGE SCALE GENOMIC DNA]</scope>
</reference>
<feature type="domain" description="Antitoxin FitA-like ribbon-helix-helix" evidence="1">
    <location>
        <begin position="3"/>
        <end position="39"/>
    </location>
</feature>
<accession>A0A564ZKX1</accession>
<dbReference type="SUPFAM" id="SSF47598">
    <property type="entry name" value="Ribbon-helix-helix"/>
    <property type="match status" value="1"/>
</dbReference>
<sequence length="75" mass="8223">MSTLVIKNFPEELHARLKAQAQRHHRSVTKEVVSLIESVLAAPSRPPTLSPPLKLKGGYRPTIEDIEAAIAEGRA</sequence>